<accession>A0A8J7TTE7</accession>
<evidence type="ECO:0000313" key="11">
    <source>
        <dbReference type="EMBL" id="MBN9412810.1"/>
    </source>
</evidence>
<dbReference type="GO" id="GO:0006015">
    <property type="term" value="P:5-phosphoribose 1-diphosphate biosynthetic process"/>
    <property type="evidence" value="ECO:0007669"/>
    <property type="project" value="TreeGrafter"/>
</dbReference>
<comment type="catalytic activity">
    <reaction evidence="9">
        <text>D-ribose 5-phosphate + ATP = 5-phospho-alpha-D-ribose 1-diphosphate + AMP + H(+)</text>
        <dbReference type="Rhea" id="RHEA:15609"/>
        <dbReference type="ChEBI" id="CHEBI:15378"/>
        <dbReference type="ChEBI" id="CHEBI:30616"/>
        <dbReference type="ChEBI" id="CHEBI:58017"/>
        <dbReference type="ChEBI" id="CHEBI:78346"/>
        <dbReference type="ChEBI" id="CHEBI:456215"/>
        <dbReference type="EC" id="2.7.6.1"/>
    </reaction>
</comment>
<evidence type="ECO:0000256" key="8">
    <source>
        <dbReference type="ARBA" id="ARBA00022842"/>
    </source>
</evidence>
<dbReference type="FunFam" id="3.40.50.2020:FF:000007">
    <property type="entry name" value="Ribose-phosphate pyrophosphokinase"/>
    <property type="match status" value="1"/>
</dbReference>
<dbReference type="InterPro" id="IPR029057">
    <property type="entry name" value="PRTase-like"/>
</dbReference>
<evidence type="ECO:0000256" key="9">
    <source>
        <dbReference type="ARBA" id="ARBA00049535"/>
    </source>
</evidence>
<dbReference type="Gene3D" id="3.40.50.2020">
    <property type="match status" value="2"/>
</dbReference>
<dbReference type="InterPro" id="IPR000836">
    <property type="entry name" value="PRTase_dom"/>
</dbReference>
<keyword evidence="8" id="KW-0460">Magnesium</keyword>
<dbReference type="Pfam" id="PF14572">
    <property type="entry name" value="Pribosyl_synth"/>
    <property type="match status" value="1"/>
</dbReference>
<keyword evidence="3" id="KW-0479">Metal-binding</keyword>
<dbReference type="SMART" id="SM01400">
    <property type="entry name" value="Pribosyltran_N"/>
    <property type="match status" value="1"/>
</dbReference>
<proteinExistence type="predicted"/>
<feature type="domain" description="Ribose-phosphate pyrophosphokinase N-terminal" evidence="10">
    <location>
        <begin position="1"/>
        <end position="115"/>
    </location>
</feature>
<protein>
    <recommendedName>
        <fullName evidence="1">ribose-phosphate diphosphokinase</fullName>
        <ecNumber evidence="1">2.7.6.1</ecNumber>
    </recommendedName>
</protein>
<evidence type="ECO:0000256" key="1">
    <source>
        <dbReference type="ARBA" id="ARBA00013247"/>
    </source>
</evidence>
<evidence type="ECO:0000256" key="2">
    <source>
        <dbReference type="ARBA" id="ARBA00022679"/>
    </source>
</evidence>
<dbReference type="NCBIfam" id="TIGR01251">
    <property type="entry name" value="ribP_PPkin"/>
    <property type="match status" value="1"/>
</dbReference>
<dbReference type="GO" id="GO:0016301">
    <property type="term" value="F:kinase activity"/>
    <property type="evidence" value="ECO:0007669"/>
    <property type="project" value="UniProtKB-KW"/>
</dbReference>
<dbReference type="Proteomes" id="UP000664414">
    <property type="component" value="Unassembled WGS sequence"/>
</dbReference>
<dbReference type="PANTHER" id="PTHR10210">
    <property type="entry name" value="RIBOSE-PHOSPHATE DIPHOSPHOKINASE FAMILY MEMBER"/>
    <property type="match status" value="1"/>
</dbReference>
<evidence type="ECO:0000256" key="5">
    <source>
        <dbReference type="ARBA" id="ARBA00022741"/>
    </source>
</evidence>
<dbReference type="PANTHER" id="PTHR10210:SF32">
    <property type="entry name" value="RIBOSE-PHOSPHATE PYROPHOSPHOKINASE 2"/>
    <property type="match status" value="1"/>
</dbReference>
<dbReference type="NCBIfam" id="NF002320">
    <property type="entry name" value="PRK01259.1"/>
    <property type="match status" value="1"/>
</dbReference>
<evidence type="ECO:0000256" key="3">
    <source>
        <dbReference type="ARBA" id="ARBA00022723"/>
    </source>
</evidence>
<dbReference type="GO" id="GO:0005737">
    <property type="term" value="C:cytoplasm"/>
    <property type="evidence" value="ECO:0007669"/>
    <property type="project" value="TreeGrafter"/>
</dbReference>
<evidence type="ECO:0000259" key="10">
    <source>
        <dbReference type="Pfam" id="PF13793"/>
    </source>
</evidence>
<name>A0A8J7TTE7_9PROT</name>
<keyword evidence="7" id="KW-0067">ATP-binding</keyword>
<dbReference type="GO" id="GO:0005524">
    <property type="term" value="F:ATP binding"/>
    <property type="evidence" value="ECO:0007669"/>
    <property type="project" value="UniProtKB-KW"/>
</dbReference>
<evidence type="ECO:0000256" key="4">
    <source>
        <dbReference type="ARBA" id="ARBA00022727"/>
    </source>
</evidence>
<evidence type="ECO:0000313" key="12">
    <source>
        <dbReference type="Proteomes" id="UP000664414"/>
    </source>
</evidence>
<dbReference type="GO" id="GO:0002189">
    <property type="term" value="C:ribose phosphate diphosphokinase complex"/>
    <property type="evidence" value="ECO:0007669"/>
    <property type="project" value="TreeGrafter"/>
</dbReference>
<dbReference type="GO" id="GO:0004749">
    <property type="term" value="F:ribose phosphate diphosphokinase activity"/>
    <property type="evidence" value="ECO:0007669"/>
    <property type="project" value="UniProtKB-EC"/>
</dbReference>
<dbReference type="InterPro" id="IPR005946">
    <property type="entry name" value="Rib-P_diPkinase"/>
</dbReference>
<evidence type="ECO:0000256" key="6">
    <source>
        <dbReference type="ARBA" id="ARBA00022777"/>
    </source>
</evidence>
<keyword evidence="6" id="KW-0418">Kinase</keyword>
<keyword evidence="4" id="KW-0545">Nucleotide biosynthesis</keyword>
<organism evidence="11 12">
    <name type="scientific">Candidatus Paracaedimonas acanthamoebae</name>
    <dbReference type="NCBI Taxonomy" id="244581"/>
    <lineage>
        <taxon>Bacteria</taxon>
        <taxon>Pseudomonadati</taxon>
        <taxon>Pseudomonadota</taxon>
        <taxon>Alphaproteobacteria</taxon>
        <taxon>Holosporales</taxon>
        <taxon>Caedimonadaceae</taxon>
        <taxon>Candidatus Paracaedimonas</taxon>
    </lineage>
</organism>
<comment type="caution">
    <text evidence="11">The sequence shown here is derived from an EMBL/GenBank/DDBJ whole genome shotgun (WGS) entry which is preliminary data.</text>
</comment>
<dbReference type="EMBL" id="JAFKGL010000013">
    <property type="protein sequence ID" value="MBN9412810.1"/>
    <property type="molecule type" value="Genomic_DNA"/>
</dbReference>
<dbReference type="GO" id="GO:0000287">
    <property type="term" value="F:magnesium ion binding"/>
    <property type="evidence" value="ECO:0007669"/>
    <property type="project" value="InterPro"/>
</dbReference>
<keyword evidence="5" id="KW-0547">Nucleotide-binding</keyword>
<gene>
    <name evidence="11" type="ORF">J0H12_02630</name>
</gene>
<dbReference type="AlphaFoldDB" id="A0A8J7TTE7"/>
<dbReference type="InterPro" id="IPR029099">
    <property type="entry name" value="Pribosyltran_N"/>
</dbReference>
<dbReference type="GO" id="GO:0006164">
    <property type="term" value="P:purine nucleotide biosynthetic process"/>
    <property type="evidence" value="ECO:0007669"/>
    <property type="project" value="TreeGrafter"/>
</dbReference>
<evidence type="ECO:0000256" key="7">
    <source>
        <dbReference type="ARBA" id="ARBA00022840"/>
    </source>
</evidence>
<dbReference type="SUPFAM" id="SSF53271">
    <property type="entry name" value="PRTase-like"/>
    <property type="match status" value="1"/>
</dbReference>
<reference evidence="11" key="1">
    <citation type="submission" date="2021-02" db="EMBL/GenBank/DDBJ databases">
        <title>Thiocyanate and organic carbon inputs drive convergent selection for specific autotrophic Afipia and Thiobacillus strains within complex microbiomes.</title>
        <authorList>
            <person name="Huddy R.J."/>
            <person name="Sachdeva R."/>
            <person name="Kadzinga F."/>
            <person name="Kantor R.S."/>
            <person name="Harrison S.T.L."/>
            <person name="Banfield J.F."/>
        </authorList>
    </citation>
    <scope>NUCLEOTIDE SEQUENCE</scope>
    <source>
        <strain evidence="11">SCN18_10_11_15_R4_P_38_20</strain>
    </source>
</reference>
<sequence length="300" mass="33184">MKILSGNSNKPLAEKISSFLGLPLVKTSLKIFSDKEIFVEILDELKGEDVFLIQAISFPVNDTLMELLITLNALKQSSPCSITVVIPYYGYARQDRLITNQSSVASELIAQLLQSTKIKRIITIDLHAPQIKKYFTIPLDNLSTAPLFCKDILTFHSLENLLIVSPDAGGQDRAQMLAHHLNVDVITLQKERNESSRTCTMKLNASVVDQNCIIVDDIVDTAETLCKASELLMEKGAKSVNAYCTHPLLSGSAFDKITLSPLQEVVFTDSIFTPMSEKQHPKFRHLSIAFLLAEAISSCA</sequence>
<keyword evidence="2 11" id="KW-0808">Transferase</keyword>
<dbReference type="EC" id="2.7.6.1" evidence="1"/>
<dbReference type="Pfam" id="PF13793">
    <property type="entry name" value="Pribosyltran_N"/>
    <property type="match status" value="1"/>
</dbReference>
<dbReference type="CDD" id="cd06223">
    <property type="entry name" value="PRTases_typeI"/>
    <property type="match status" value="1"/>
</dbReference>